<organism evidence="3 4">
    <name type="scientific">Hibiscus trionum</name>
    <name type="common">Flower of an hour</name>
    <dbReference type="NCBI Taxonomy" id="183268"/>
    <lineage>
        <taxon>Eukaryota</taxon>
        <taxon>Viridiplantae</taxon>
        <taxon>Streptophyta</taxon>
        <taxon>Embryophyta</taxon>
        <taxon>Tracheophyta</taxon>
        <taxon>Spermatophyta</taxon>
        <taxon>Magnoliopsida</taxon>
        <taxon>eudicotyledons</taxon>
        <taxon>Gunneridae</taxon>
        <taxon>Pentapetalae</taxon>
        <taxon>rosids</taxon>
        <taxon>malvids</taxon>
        <taxon>Malvales</taxon>
        <taxon>Malvaceae</taxon>
        <taxon>Malvoideae</taxon>
        <taxon>Hibiscus</taxon>
    </lineage>
</organism>
<keyword evidence="1" id="KW-0472">Membrane</keyword>
<dbReference type="OrthoDB" id="1002624at2759"/>
<comment type="caution">
    <text evidence="3">The sequence shown here is derived from an EMBL/GenBank/DDBJ whole genome shotgun (WGS) entry which is preliminary data.</text>
</comment>
<accession>A0A9W7HRI0</accession>
<proteinExistence type="predicted"/>
<dbReference type="PROSITE" id="PS50878">
    <property type="entry name" value="RT_POL"/>
    <property type="match status" value="1"/>
</dbReference>
<evidence type="ECO:0000256" key="1">
    <source>
        <dbReference type="SAM" id="Phobius"/>
    </source>
</evidence>
<dbReference type="PANTHER" id="PTHR33116">
    <property type="entry name" value="REVERSE TRANSCRIPTASE ZINC-BINDING DOMAIN-CONTAINING PROTEIN-RELATED-RELATED"/>
    <property type="match status" value="1"/>
</dbReference>
<feature type="domain" description="Reverse transcriptase" evidence="2">
    <location>
        <begin position="34"/>
        <end position="315"/>
    </location>
</feature>
<dbReference type="Pfam" id="PF00078">
    <property type="entry name" value="RVT_1"/>
    <property type="match status" value="1"/>
</dbReference>
<dbReference type="EMBL" id="BSYR01000019">
    <property type="protein sequence ID" value="GMI82239.1"/>
    <property type="molecule type" value="Genomic_DNA"/>
</dbReference>
<reference evidence="3" key="1">
    <citation type="submission" date="2023-05" db="EMBL/GenBank/DDBJ databases">
        <title>Genome and transcriptome analyses reveal genes involved in the formation of fine ridges on petal epidermal cells in Hibiscus trionum.</title>
        <authorList>
            <person name="Koshimizu S."/>
            <person name="Masuda S."/>
            <person name="Ishii T."/>
            <person name="Shirasu K."/>
            <person name="Hoshino A."/>
            <person name="Arita M."/>
        </authorList>
    </citation>
    <scope>NUCLEOTIDE SEQUENCE</scope>
    <source>
        <strain evidence="3">Hamamatsu line</strain>
    </source>
</reference>
<keyword evidence="4" id="KW-1185">Reference proteome</keyword>
<name>A0A9W7HRI0_HIBTR</name>
<dbReference type="PANTHER" id="PTHR33116:SF86">
    <property type="entry name" value="REVERSE TRANSCRIPTASE DOMAIN-CONTAINING PROTEIN"/>
    <property type="match status" value="1"/>
</dbReference>
<keyword evidence="1" id="KW-1133">Transmembrane helix</keyword>
<feature type="transmembrane region" description="Helical" evidence="1">
    <location>
        <begin position="423"/>
        <end position="442"/>
    </location>
</feature>
<protein>
    <recommendedName>
        <fullName evidence="2">Reverse transcriptase domain-containing protein</fullName>
    </recommendedName>
</protein>
<dbReference type="SUPFAM" id="SSF56672">
    <property type="entry name" value="DNA/RNA polymerases"/>
    <property type="match status" value="1"/>
</dbReference>
<dbReference type="InterPro" id="IPR043502">
    <property type="entry name" value="DNA/RNA_pol_sf"/>
</dbReference>
<dbReference type="CDD" id="cd01650">
    <property type="entry name" value="RT_nLTR_like"/>
    <property type="match status" value="1"/>
</dbReference>
<evidence type="ECO:0000313" key="3">
    <source>
        <dbReference type="EMBL" id="GMI82239.1"/>
    </source>
</evidence>
<evidence type="ECO:0000313" key="4">
    <source>
        <dbReference type="Proteomes" id="UP001165190"/>
    </source>
</evidence>
<keyword evidence="1" id="KW-0812">Transmembrane</keyword>
<dbReference type="InterPro" id="IPR000477">
    <property type="entry name" value="RT_dom"/>
</dbReference>
<sequence length="552" mass="62702">MAPLKSPGWDGLHADFFQKQWSTVGPMIVSMIQGIFQGQALETELNRTILALIPKKDSPLSFVDFRPISLCMVIYKLLSKVIVRRLKPIFPSIIEHNQTSFISGRSITENIIINQEVIHSMRQSKLRDGWMAIKVDLEKAFDRVRWDFISDSLLDAGLPANIRRIIMHSVTSSSFQIQWNGILSRPFWPQRGIRQGDPLSPYLFVLVMERLGHLINAAISSGEWKPFRFVRNGIPVSHLFFADDLILYAKALHNQASTIQQVLSTFGLHSGHRVNKRKTEIYFSPNSPPSVQAEISALLEYKQVDRFDKYLGVPVLHARATYTDFNFILDKMKAKLNGWASRTLSLAGRVTLAKSVLAAILVYFMQTCSLPKRVCSEIEKILRQFIWGSSSTARKISLINWDSLCQPIEHGGLGIRKIFDFNMAFVMKLSFALVTALDSFWVRILREKYRMREVCPSTIFQPNSTPLWKAIAAAWDDLKTSLAWSVGTGQLIRPFDDTWVPSLGPLRPFIKHTETAAHIHCLSDLLDAHGNWDASTLLSLFDLEVVQHILNV</sequence>
<gene>
    <name evidence="3" type="ORF">HRI_001893200</name>
</gene>
<evidence type="ECO:0000259" key="2">
    <source>
        <dbReference type="PROSITE" id="PS50878"/>
    </source>
</evidence>
<dbReference type="Proteomes" id="UP001165190">
    <property type="component" value="Unassembled WGS sequence"/>
</dbReference>
<dbReference type="AlphaFoldDB" id="A0A9W7HRI0"/>